<dbReference type="EMBL" id="CP003362">
    <property type="protein sequence ID" value="AGB49440.1"/>
    <property type="molecule type" value="Genomic_DNA"/>
</dbReference>
<protein>
    <recommendedName>
        <fullName evidence="3">Homeodomain phBC6A51-type domain-containing protein</fullName>
    </recommendedName>
</protein>
<keyword evidence="2" id="KW-1185">Reference proteome</keyword>
<reference evidence="2" key="1">
    <citation type="submission" date="2012-02" db="EMBL/GenBank/DDBJ databases">
        <title>Complete sequence of chromosome of Methanomethylovorans hollandica DSM 15978.</title>
        <authorList>
            <person name="Lucas S."/>
            <person name="Copeland A."/>
            <person name="Lapidus A."/>
            <person name="Glavina del Rio T."/>
            <person name="Dalin E."/>
            <person name="Tice H."/>
            <person name="Bruce D."/>
            <person name="Goodwin L."/>
            <person name="Pitluck S."/>
            <person name="Peters L."/>
            <person name="Mikhailova N."/>
            <person name="Held B."/>
            <person name="Kyrpides N."/>
            <person name="Mavromatis K."/>
            <person name="Ivanova N."/>
            <person name="Brettin T."/>
            <person name="Detter J.C."/>
            <person name="Han C."/>
            <person name="Larimer F."/>
            <person name="Land M."/>
            <person name="Hauser L."/>
            <person name="Markowitz V."/>
            <person name="Cheng J.-F."/>
            <person name="Hugenholtz P."/>
            <person name="Woyke T."/>
            <person name="Wu D."/>
            <person name="Spring S."/>
            <person name="Schroeder M."/>
            <person name="Brambilla E."/>
            <person name="Klenk H.-P."/>
            <person name="Eisen J.A."/>
        </authorList>
    </citation>
    <scope>NUCLEOTIDE SEQUENCE [LARGE SCALE GENOMIC DNA]</scope>
    <source>
        <strain evidence="2">DSM 15978 / NBRC 107637 / DMS1</strain>
    </source>
</reference>
<dbReference type="Proteomes" id="UP000010866">
    <property type="component" value="Chromosome"/>
</dbReference>
<dbReference type="Gene3D" id="1.10.10.60">
    <property type="entry name" value="Homeodomain-like"/>
    <property type="match status" value="1"/>
</dbReference>
<dbReference type="AlphaFoldDB" id="L0KXM1"/>
<dbReference type="RefSeq" id="WP_015324606.1">
    <property type="nucleotide sequence ID" value="NC_019977.1"/>
</dbReference>
<gene>
    <name evidence="1" type="ordered locus">Metho_1210</name>
</gene>
<proteinExistence type="predicted"/>
<accession>L0KXM1</accession>
<sequence length="149" mass="16626">MTKSHTAKPIVFKWTPARIKGAKLAASTTMTQEEIAKECSVHRMTVNEWFQAQEFKEKVAELIMQDERFTRPGLLKITGAILDKKIERAAEDRSTAADYIKIVADIAGINKAGNEINIYNAVGVVNTQEVKDAVSRLCEKLREADDSTD</sequence>
<dbReference type="STRING" id="867904.Metho_1210"/>
<dbReference type="HOGENOM" id="CLU_1745561_0_0_2"/>
<dbReference type="KEGG" id="mhz:Metho_1210"/>
<evidence type="ECO:0008006" key="3">
    <source>
        <dbReference type="Google" id="ProtNLM"/>
    </source>
</evidence>
<evidence type="ECO:0000313" key="1">
    <source>
        <dbReference type="EMBL" id="AGB49440.1"/>
    </source>
</evidence>
<dbReference type="GeneID" id="14407019"/>
<name>L0KXM1_METHD</name>
<organism evidence="1 2">
    <name type="scientific">Methanomethylovorans hollandica (strain DSM 15978 / NBRC 107637 / DMS1)</name>
    <dbReference type="NCBI Taxonomy" id="867904"/>
    <lineage>
        <taxon>Archaea</taxon>
        <taxon>Methanobacteriati</taxon>
        <taxon>Methanobacteriota</taxon>
        <taxon>Stenosarchaea group</taxon>
        <taxon>Methanomicrobia</taxon>
        <taxon>Methanosarcinales</taxon>
        <taxon>Methanosarcinaceae</taxon>
        <taxon>Methanomethylovorans</taxon>
    </lineage>
</organism>
<evidence type="ECO:0000313" key="2">
    <source>
        <dbReference type="Proteomes" id="UP000010866"/>
    </source>
</evidence>